<protein>
    <submittedName>
        <fullName evidence="2">Uncharacterized protein</fullName>
    </submittedName>
</protein>
<keyword evidence="3" id="KW-1185">Reference proteome</keyword>
<keyword evidence="1" id="KW-0472">Membrane</keyword>
<proteinExistence type="predicted"/>
<evidence type="ECO:0000313" key="3">
    <source>
        <dbReference type="Proteomes" id="UP001431192"/>
    </source>
</evidence>
<keyword evidence="1" id="KW-1133">Transmembrane helix</keyword>
<comment type="caution">
    <text evidence="2">The sequence shown here is derived from an EMBL/GenBank/DDBJ whole genome shotgun (WGS) entry which is preliminary data.</text>
</comment>
<organism evidence="2 3">
    <name type="scientific">Shewanella phaeophyticola</name>
    <dbReference type="NCBI Taxonomy" id="2978345"/>
    <lineage>
        <taxon>Bacteria</taxon>
        <taxon>Pseudomonadati</taxon>
        <taxon>Pseudomonadota</taxon>
        <taxon>Gammaproteobacteria</taxon>
        <taxon>Alteromonadales</taxon>
        <taxon>Shewanellaceae</taxon>
        <taxon>Shewanella</taxon>
    </lineage>
</organism>
<evidence type="ECO:0000256" key="1">
    <source>
        <dbReference type="SAM" id="Phobius"/>
    </source>
</evidence>
<reference evidence="2" key="1">
    <citation type="submission" date="2022-09" db="EMBL/GenBank/DDBJ databases">
        <title>Shewanella sp. KJ10-1 sp.nov, isolated from marine algae.</title>
        <authorList>
            <person name="Butt M."/>
            <person name="Lee J.K."/>
            <person name="Kim J.M."/>
            <person name="Choi D.G."/>
        </authorList>
    </citation>
    <scope>NUCLEOTIDE SEQUENCE</scope>
    <source>
        <strain evidence="2">KJ10-1</strain>
    </source>
</reference>
<evidence type="ECO:0000313" key="2">
    <source>
        <dbReference type="EMBL" id="MCT8988466.1"/>
    </source>
</evidence>
<feature type="transmembrane region" description="Helical" evidence="1">
    <location>
        <begin position="12"/>
        <end position="31"/>
    </location>
</feature>
<keyword evidence="1" id="KW-0812">Transmembrane</keyword>
<accession>A0ABT2PA16</accession>
<dbReference type="Proteomes" id="UP001431192">
    <property type="component" value="Unassembled WGS sequence"/>
</dbReference>
<name>A0ABT2PA16_9GAMM</name>
<dbReference type="RefSeq" id="WP_261734555.1">
    <property type="nucleotide sequence ID" value="NZ_JAODOQ010000001.1"/>
</dbReference>
<dbReference type="EMBL" id="JAODOQ010000001">
    <property type="protein sequence ID" value="MCT8988466.1"/>
    <property type="molecule type" value="Genomic_DNA"/>
</dbReference>
<gene>
    <name evidence="2" type="ORF">N4T56_20965</name>
</gene>
<sequence>MLKPIENNVCGAVILGLAVITVWQPMIYLVTQPSTVMTHQSLSNQVIPWSR</sequence>